<dbReference type="Pfam" id="PF13305">
    <property type="entry name" value="TetR_C_33"/>
    <property type="match status" value="1"/>
</dbReference>
<dbReference type="InterPro" id="IPR025996">
    <property type="entry name" value="MT1864/Rv1816-like_C"/>
</dbReference>
<evidence type="ECO:0000256" key="1">
    <source>
        <dbReference type="ARBA" id="ARBA00023015"/>
    </source>
</evidence>
<dbReference type="InterPro" id="IPR036271">
    <property type="entry name" value="Tet_transcr_reg_TetR-rel_C_sf"/>
</dbReference>
<dbReference type="Proteomes" id="UP000256913">
    <property type="component" value="Unassembled WGS sequence"/>
</dbReference>
<dbReference type="GO" id="GO:0003700">
    <property type="term" value="F:DNA-binding transcription factor activity"/>
    <property type="evidence" value="ECO:0007669"/>
    <property type="project" value="TreeGrafter"/>
</dbReference>
<dbReference type="PANTHER" id="PTHR30055">
    <property type="entry name" value="HTH-TYPE TRANSCRIPTIONAL REGULATOR RUTR"/>
    <property type="match status" value="1"/>
</dbReference>
<evidence type="ECO:0000313" key="7">
    <source>
        <dbReference type="Proteomes" id="UP000256913"/>
    </source>
</evidence>
<evidence type="ECO:0000256" key="4">
    <source>
        <dbReference type="PROSITE-ProRule" id="PRU00335"/>
    </source>
</evidence>
<dbReference type="SUPFAM" id="SSF46689">
    <property type="entry name" value="Homeodomain-like"/>
    <property type="match status" value="1"/>
</dbReference>
<dbReference type="Pfam" id="PF00440">
    <property type="entry name" value="TetR_N"/>
    <property type="match status" value="1"/>
</dbReference>
<protein>
    <submittedName>
        <fullName evidence="6">TetR family transcriptional regulator</fullName>
    </submittedName>
</protein>
<dbReference type="GO" id="GO:0000976">
    <property type="term" value="F:transcription cis-regulatory region binding"/>
    <property type="evidence" value="ECO:0007669"/>
    <property type="project" value="TreeGrafter"/>
</dbReference>
<organism evidence="6 7">
    <name type="scientific">Asanoa ferruginea</name>
    <dbReference type="NCBI Taxonomy" id="53367"/>
    <lineage>
        <taxon>Bacteria</taxon>
        <taxon>Bacillati</taxon>
        <taxon>Actinomycetota</taxon>
        <taxon>Actinomycetes</taxon>
        <taxon>Micromonosporales</taxon>
        <taxon>Micromonosporaceae</taxon>
        <taxon>Asanoa</taxon>
    </lineage>
</organism>
<feature type="domain" description="HTH tetR-type" evidence="5">
    <location>
        <begin position="2"/>
        <end position="62"/>
    </location>
</feature>
<keyword evidence="1" id="KW-0805">Transcription regulation</keyword>
<dbReference type="Gene3D" id="1.10.357.10">
    <property type="entry name" value="Tetracycline Repressor, domain 2"/>
    <property type="match status" value="1"/>
</dbReference>
<evidence type="ECO:0000313" key="6">
    <source>
        <dbReference type="EMBL" id="REF95848.1"/>
    </source>
</evidence>
<dbReference type="InterPro" id="IPR050109">
    <property type="entry name" value="HTH-type_TetR-like_transc_reg"/>
</dbReference>
<dbReference type="PANTHER" id="PTHR30055:SF234">
    <property type="entry name" value="HTH-TYPE TRANSCRIPTIONAL REGULATOR BETI"/>
    <property type="match status" value="1"/>
</dbReference>
<accession>A0A3D9ZEJ0</accession>
<gene>
    <name evidence="6" type="ORF">DFJ67_1811</name>
</gene>
<reference evidence="6 7" key="1">
    <citation type="submission" date="2018-08" db="EMBL/GenBank/DDBJ databases">
        <title>Sequencing the genomes of 1000 actinobacteria strains.</title>
        <authorList>
            <person name="Klenk H.-P."/>
        </authorList>
    </citation>
    <scope>NUCLEOTIDE SEQUENCE [LARGE SCALE GENOMIC DNA]</scope>
    <source>
        <strain evidence="6 7">DSM 44099</strain>
    </source>
</reference>
<dbReference type="InterPro" id="IPR009057">
    <property type="entry name" value="Homeodomain-like_sf"/>
</dbReference>
<proteinExistence type="predicted"/>
<dbReference type="AlphaFoldDB" id="A0A3D9ZEJ0"/>
<dbReference type="SUPFAM" id="SSF48498">
    <property type="entry name" value="Tetracyclin repressor-like, C-terminal domain"/>
    <property type="match status" value="1"/>
</dbReference>
<evidence type="ECO:0000256" key="3">
    <source>
        <dbReference type="ARBA" id="ARBA00023163"/>
    </source>
</evidence>
<dbReference type="PROSITE" id="PS50977">
    <property type="entry name" value="HTH_TETR_2"/>
    <property type="match status" value="1"/>
</dbReference>
<dbReference type="PRINTS" id="PR00455">
    <property type="entry name" value="HTHTETR"/>
</dbReference>
<dbReference type="InterPro" id="IPR001647">
    <property type="entry name" value="HTH_TetR"/>
</dbReference>
<feature type="DNA-binding region" description="H-T-H motif" evidence="4">
    <location>
        <begin position="25"/>
        <end position="44"/>
    </location>
</feature>
<dbReference type="EMBL" id="QUMQ01000001">
    <property type="protein sequence ID" value="REF95848.1"/>
    <property type="molecule type" value="Genomic_DNA"/>
</dbReference>
<dbReference type="RefSeq" id="WP_170215768.1">
    <property type="nucleotide sequence ID" value="NZ_BONB01000143.1"/>
</dbReference>
<keyword evidence="2 4" id="KW-0238">DNA-binding</keyword>
<name>A0A3D9ZEJ0_9ACTN</name>
<keyword evidence="7" id="KW-1185">Reference proteome</keyword>
<keyword evidence="3" id="KW-0804">Transcription</keyword>
<evidence type="ECO:0000256" key="2">
    <source>
        <dbReference type="ARBA" id="ARBA00023125"/>
    </source>
</evidence>
<sequence length="191" mass="20978">MSDAKERIVAATRRLLEEEGAAAVSMRRIAAECQLSAMAPYWHFANRDALLEAVCASAFDEVAAQWRDRGRRADPRDDLLAAADLLLDFALARPRLYDYMFTAPRPGARQYPGDFADGRSPTLNLLIEALTDGMAKGALRPDDPVGVALTLAAQLHGLIALHHGGRIGLPDDDFRVLCHDNVRRIFDGIRA</sequence>
<evidence type="ECO:0000259" key="5">
    <source>
        <dbReference type="PROSITE" id="PS50977"/>
    </source>
</evidence>
<comment type="caution">
    <text evidence="6">The sequence shown here is derived from an EMBL/GenBank/DDBJ whole genome shotgun (WGS) entry which is preliminary data.</text>
</comment>